<feature type="transmembrane region" description="Helical" evidence="26">
    <location>
        <begin position="43"/>
        <end position="60"/>
    </location>
</feature>
<dbReference type="PROSITE" id="PS50850">
    <property type="entry name" value="MFS"/>
    <property type="match status" value="1"/>
</dbReference>
<keyword evidence="7 26" id="KW-0812">Transmembrane</keyword>
<dbReference type="GO" id="GO:0016323">
    <property type="term" value="C:basolateral plasma membrane"/>
    <property type="evidence" value="ECO:0007669"/>
    <property type="project" value="UniProtKB-SubCell"/>
</dbReference>
<dbReference type="GO" id="GO:0030672">
    <property type="term" value="C:synaptic vesicle membrane"/>
    <property type="evidence" value="ECO:0007669"/>
    <property type="project" value="UniProtKB-SubCell"/>
</dbReference>
<dbReference type="PANTHER" id="PTHR11662:SF455">
    <property type="entry name" value="GH23975P"/>
    <property type="match status" value="1"/>
</dbReference>
<dbReference type="GO" id="GO:0046942">
    <property type="term" value="P:carboxylic acid transport"/>
    <property type="evidence" value="ECO:0007669"/>
    <property type="project" value="UniProtKB-ARBA"/>
</dbReference>
<dbReference type="SUPFAM" id="SSF103473">
    <property type="entry name" value="MFS general substrate transporter"/>
    <property type="match status" value="1"/>
</dbReference>
<evidence type="ECO:0000259" key="27">
    <source>
        <dbReference type="PROSITE" id="PS50850"/>
    </source>
</evidence>
<feature type="transmembrane region" description="Helical" evidence="26">
    <location>
        <begin position="153"/>
        <end position="177"/>
    </location>
</feature>
<evidence type="ECO:0000256" key="1">
    <source>
        <dbReference type="ARBA" id="ARBA00004432"/>
    </source>
</evidence>
<evidence type="ECO:0000256" key="15">
    <source>
        <dbReference type="ARBA" id="ARBA00050101"/>
    </source>
</evidence>
<feature type="transmembrane region" description="Helical" evidence="26">
    <location>
        <begin position="219"/>
        <end position="239"/>
    </location>
</feature>
<dbReference type="AlphaFoldDB" id="A0A1J1J6W1"/>
<feature type="transmembrane region" description="Helical" evidence="26">
    <location>
        <begin position="449"/>
        <end position="469"/>
    </location>
</feature>
<dbReference type="InterPro" id="IPR011701">
    <property type="entry name" value="MFS"/>
</dbReference>
<comment type="function">
    <text evidence="21">Receptor for CM101, a polysaccharide produced by group B Streptococcus with antipathoangiogenic properties.</text>
</comment>
<gene>
    <name evidence="28" type="primary">putative Sialin</name>
    <name evidence="28" type="ORF">CLUMA_CG019443</name>
</gene>
<keyword evidence="11 26" id="KW-0472">Membrane</keyword>
<evidence type="ECO:0000256" key="6">
    <source>
        <dbReference type="ARBA" id="ARBA00022475"/>
    </source>
</evidence>
<comment type="catalytic activity">
    <reaction evidence="18">
        <text>N-acetyl-L-aspartyl-L-glutamate(out) = N-acetyl-L-aspartyl-L-glutamate(in)</text>
        <dbReference type="Rhea" id="RHEA:72599"/>
        <dbReference type="ChEBI" id="CHEBI:76931"/>
    </reaction>
    <physiologicalReaction direction="left-to-right" evidence="18">
        <dbReference type="Rhea" id="RHEA:72600"/>
    </physiologicalReaction>
</comment>
<evidence type="ECO:0000256" key="3">
    <source>
        <dbReference type="ARBA" id="ARBA00004638"/>
    </source>
</evidence>
<evidence type="ECO:0000256" key="19">
    <source>
        <dbReference type="ARBA" id="ARBA00051447"/>
    </source>
</evidence>
<comment type="catalytic activity">
    <reaction evidence="16">
        <text>L-aspartate(out) = L-aspartate(in)</text>
        <dbReference type="Rhea" id="RHEA:66332"/>
        <dbReference type="ChEBI" id="CHEBI:29991"/>
    </reaction>
    <physiologicalReaction direction="left-to-right" evidence="16">
        <dbReference type="Rhea" id="RHEA:66333"/>
    </physiologicalReaction>
</comment>
<dbReference type="Gene3D" id="1.20.1250.20">
    <property type="entry name" value="MFS general substrate transporter like domains"/>
    <property type="match status" value="2"/>
</dbReference>
<dbReference type="CDD" id="cd17318">
    <property type="entry name" value="MFS_SLC17"/>
    <property type="match status" value="1"/>
</dbReference>
<evidence type="ECO:0000256" key="7">
    <source>
        <dbReference type="ARBA" id="ARBA00022692"/>
    </source>
</evidence>
<evidence type="ECO:0000256" key="14">
    <source>
        <dbReference type="ARBA" id="ARBA00023329"/>
    </source>
</evidence>
<keyword evidence="9 26" id="KW-1133">Transmembrane helix</keyword>
<dbReference type="GO" id="GO:0005765">
    <property type="term" value="C:lysosomal membrane"/>
    <property type="evidence" value="ECO:0007669"/>
    <property type="project" value="UniProtKB-SubCell"/>
</dbReference>
<feature type="transmembrane region" description="Helical" evidence="26">
    <location>
        <begin position="358"/>
        <end position="376"/>
    </location>
</feature>
<accession>A0A1J1J6W1</accession>
<evidence type="ECO:0000256" key="17">
    <source>
        <dbReference type="ARBA" id="ARBA00050625"/>
    </source>
</evidence>
<evidence type="ECO:0000313" key="29">
    <source>
        <dbReference type="Proteomes" id="UP000183832"/>
    </source>
</evidence>
<keyword evidence="6" id="KW-1003">Cell membrane</keyword>
<dbReference type="FunFam" id="1.20.1250.20:FF:000003">
    <property type="entry name" value="Solute carrier family 17 member 3"/>
    <property type="match status" value="1"/>
</dbReference>
<evidence type="ECO:0000256" key="10">
    <source>
        <dbReference type="ARBA" id="ARBA00023018"/>
    </source>
</evidence>
<dbReference type="GO" id="GO:0006820">
    <property type="term" value="P:monoatomic anion transport"/>
    <property type="evidence" value="ECO:0007669"/>
    <property type="project" value="TreeGrafter"/>
</dbReference>
<evidence type="ECO:0000256" key="18">
    <source>
        <dbReference type="ARBA" id="ARBA00051403"/>
    </source>
</evidence>
<feature type="transmembrane region" description="Helical" evidence="26">
    <location>
        <begin position="324"/>
        <end position="346"/>
    </location>
</feature>
<evidence type="ECO:0000256" key="22">
    <source>
        <dbReference type="ARBA" id="ARBA00069713"/>
    </source>
</evidence>
<evidence type="ECO:0000256" key="24">
    <source>
        <dbReference type="ARBA" id="ARBA00081195"/>
    </source>
</evidence>
<feature type="transmembrane region" description="Helical" evidence="26">
    <location>
        <begin position="415"/>
        <end position="437"/>
    </location>
</feature>
<evidence type="ECO:0000256" key="5">
    <source>
        <dbReference type="ARBA" id="ARBA00022448"/>
    </source>
</evidence>
<dbReference type="PANTHER" id="PTHR11662">
    <property type="entry name" value="SOLUTE CARRIER FAMILY 17"/>
    <property type="match status" value="1"/>
</dbReference>
<evidence type="ECO:0000256" key="2">
    <source>
        <dbReference type="ARBA" id="ARBA00004554"/>
    </source>
</evidence>
<feature type="transmembrane region" description="Helical" evidence="26">
    <location>
        <begin position="101"/>
        <end position="121"/>
    </location>
</feature>
<dbReference type="FunFam" id="1.20.1250.20:FF:000067">
    <property type="entry name" value="sialin isoform X2"/>
    <property type="match status" value="1"/>
</dbReference>
<keyword evidence="29" id="KW-1185">Reference proteome</keyword>
<evidence type="ECO:0000256" key="26">
    <source>
        <dbReference type="SAM" id="Phobius"/>
    </source>
</evidence>
<proteinExistence type="predicted"/>
<sequence length="510" mass="56669">MEKDKSEQVFNTVTNSAIMQPVEHSNDADGVFETRPFWRTRRYLVVLMAFFGFFNVYALRVNLSVAIVAMTEVRNVIVTNATGTYTTTEQSFYWNSWEKGLVLSSFFYGYITTQLIGGYVANKIGGNLVFGLGIFMTAVFTLLTPLAANMGVYVLVAVRIIEGVFEGVTFPCIHAVWAKWAPPLERSRMASIAFAGNYAGTVVSMPLSGILASTLGWESIFYVFGTIGCIWFVAWAIIVKRSPEEDPYITEEEKNYIMTKLGNQKHNENVRPPWKAIFTSTAVWAIVASHFSENWGFYTLLTQLPTFLNDVLGFELTKTGFLSALPYLTMGILLGVSGYLADWSQVKGYLTTTQVRRYFNCSAFLGQTIFMLLAAFLVHPVTSMACITIAVGCGAFAWSGFAVNHLDIAPQYASILMGISNTWATIPGILSPLVTGILVQNGTKEEWKIVFYISAGSYLVGCVFYWIFVSGEVQPWAKQTSNDTTVQNKVPEKNGKAFAYSNEAIEMKDE</sequence>
<comment type="subcellular location">
    <subcellularLocation>
        <location evidence="2">Basolateral cell membrane</location>
        <topology evidence="2">Multi-pass membrane protein</topology>
    </subcellularLocation>
    <subcellularLocation>
        <location evidence="3">Cytoplasmic vesicle</location>
        <location evidence="3">Secretory vesicle membrane</location>
        <topology evidence="3">Multi-pass membrane protein</topology>
    </subcellularLocation>
    <subcellularLocation>
        <location evidence="1">Cytoplasmic vesicle</location>
        <location evidence="1">Secretory vesicle</location>
        <location evidence="1">Synaptic vesicle membrane</location>
    </subcellularLocation>
    <subcellularLocation>
        <location evidence="4">Lysosome membrane</location>
    </subcellularLocation>
</comment>
<comment type="catalytic activity">
    <reaction evidence="19">
        <text>L-glutamate(out) = L-glutamate(in)</text>
        <dbReference type="Rhea" id="RHEA:66336"/>
        <dbReference type="ChEBI" id="CHEBI:29985"/>
    </reaction>
    <physiologicalReaction direction="left-to-right" evidence="19">
        <dbReference type="Rhea" id="RHEA:66337"/>
    </physiologicalReaction>
</comment>
<evidence type="ECO:0000256" key="13">
    <source>
        <dbReference type="ARBA" id="ARBA00023228"/>
    </source>
</evidence>
<comment type="catalytic activity">
    <reaction evidence="20">
        <text>D-glucuronate(out) + H(+)(out) = D-glucuronate(in) + H(+)(in)</text>
        <dbReference type="Rhea" id="RHEA:72591"/>
        <dbReference type="ChEBI" id="CHEBI:15378"/>
        <dbReference type="ChEBI" id="CHEBI:58720"/>
    </reaction>
    <physiologicalReaction direction="left-to-right" evidence="20">
        <dbReference type="Rhea" id="RHEA:72592"/>
    </physiologicalReaction>
</comment>
<feature type="transmembrane region" description="Helical" evidence="26">
    <location>
        <begin position="189"/>
        <end position="213"/>
    </location>
</feature>
<dbReference type="STRING" id="568069.A0A1J1J6W1"/>
<dbReference type="InterPro" id="IPR036259">
    <property type="entry name" value="MFS_trans_sf"/>
</dbReference>
<evidence type="ECO:0000256" key="11">
    <source>
        <dbReference type="ARBA" id="ARBA00023136"/>
    </source>
</evidence>
<keyword evidence="8" id="KW-0769">Symport</keyword>
<feature type="transmembrane region" description="Helical" evidence="26">
    <location>
        <begin position="274"/>
        <end position="292"/>
    </location>
</feature>
<evidence type="ECO:0000256" key="23">
    <source>
        <dbReference type="ARBA" id="ARBA00080244"/>
    </source>
</evidence>
<dbReference type="InterPro" id="IPR020846">
    <property type="entry name" value="MFS_dom"/>
</dbReference>
<evidence type="ECO:0000256" key="21">
    <source>
        <dbReference type="ARBA" id="ARBA00056891"/>
    </source>
</evidence>
<evidence type="ECO:0000313" key="28">
    <source>
        <dbReference type="EMBL" id="CRL06625.1"/>
    </source>
</evidence>
<feature type="transmembrane region" description="Helical" evidence="26">
    <location>
        <begin position="128"/>
        <end position="147"/>
    </location>
</feature>
<name>A0A1J1J6W1_9DIPT</name>
<evidence type="ECO:0000256" key="20">
    <source>
        <dbReference type="ARBA" id="ARBA00051612"/>
    </source>
</evidence>
<keyword evidence="10" id="KW-0770">Synapse</keyword>
<dbReference type="GO" id="GO:0015293">
    <property type="term" value="F:symporter activity"/>
    <property type="evidence" value="ECO:0007669"/>
    <property type="project" value="UniProtKB-KW"/>
</dbReference>
<keyword evidence="12" id="KW-0325">Glycoprotein</keyword>
<evidence type="ECO:0000256" key="12">
    <source>
        <dbReference type="ARBA" id="ARBA00023180"/>
    </source>
</evidence>
<keyword evidence="14" id="KW-0968">Cytoplasmic vesicle</keyword>
<keyword evidence="13" id="KW-0458">Lysosome</keyword>
<dbReference type="Proteomes" id="UP000183832">
    <property type="component" value="Unassembled WGS sequence"/>
</dbReference>
<feature type="domain" description="Major facilitator superfamily (MFS) profile" evidence="27">
    <location>
        <begin position="44"/>
        <end position="473"/>
    </location>
</feature>
<keyword evidence="5" id="KW-0813">Transport</keyword>
<comment type="catalytic activity">
    <reaction evidence="17">
        <text>N-acetylneuraminate(in) + H(+)(in) = N-acetylneuraminate(out) + H(+)(out)</text>
        <dbReference type="Rhea" id="RHEA:28987"/>
        <dbReference type="ChEBI" id="CHEBI:15378"/>
        <dbReference type="ChEBI" id="CHEBI:35418"/>
    </reaction>
    <physiologicalReaction direction="right-to-left" evidence="17">
        <dbReference type="Rhea" id="RHEA:28989"/>
    </physiologicalReaction>
</comment>
<reference evidence="28 29" key="1">
    <citation type="submission" date="2015-04" db="EMBL/GenBank/DDBJ databases">
        <authorList>
            <person name="Syromyatnikov M.Y."/>
            <person name="Popov V.N."/>
        </authorList>
    </citation>
    <scope>NUCLEOTIDE SEQUENCE [LARGE SCALE GENOMIC DNA]</scope>
</reference>
<organism evidence="28 29">
    <name type="scientific">Clunio marinus</name>
    <dbReference type="NCBI Taxonomy" id="568069"/>
    <lineage>
        <taxon>Eukaryota</taxon>
        <taxon>Metazoa</taxon>
        <taxon>Ecdysozoa</taxon>
        <taxon>Arthropoda</taxon>
        <taxon>Hexapoda</taxon>
        <taxon>Insecta</taxon>
        <taxon>Pterygota</taxon>
        <taxon>Neoptera</taxon>
        <taxon>Endopterygota</taxon>
        <taxon>Diptera</taxon>
        <taxon>Nematocera</taxon>
        <taxon>Chironomoidea</taxon>
        <taxon>Chironomidae</taxon>
        <taxon>Clunio</taxon>
    </lineage>
</organism>
<dbReference type="InterPro" id="IPR050382">
    <property type="entry name" value="MFS_Na/Anion_cotransporter"/>
</dbReference>
<evidence type="ECO:0000256" key="4">
    <source>
        <dbReference type="ARBA" id="ARBA00004656"/>
    </source>
</evidence>
<evidence type="ECO:0000256" key="16">
    <source>
        <dbReference type="ARBA" id="ARBA00050554"/>
    </source>
</evidence>
<evidence type="ECO:0000256" key="9">
    <source>
        <dbReference type="ARBA" id="ARBA00022989"/>
    </source>
</evidence>
<comment type="catalytic activity">
    <reaction evidence="15">
        <text>2 nitrate(out) + H(+)(out) = 2 nitrate(in) + H(+)(in)</text>
        <dbReference type="Rhea" id="RHEA:71539"/>
        <dbReference type="ChEBI" id="CHEBI:15378"/>
        <dbReference type="ChEBI" id="CHEBI:17632"/>
    </reaction>
    <physiologicalReaction direction="left-to-right" evidence="15">
        <dbReference type="Rhea" id="RHEA:71540"/>
    </physiologicalReaction>
</comment>
<dbReference type="OrthoDB" id="2985014at2759"/>
<dbReference type="Pfam" id="PF07690">
    <property type="entry name" value="MFS_1"/>
    <property type="match status" value="1"/>
</dbReference>
<feature type="transmembrane region" description="Helical" evidence="26">
    <location>
        <begin position="382"/>
        <end position="403"/>
    </location>
</feature>
<evidence type="ECO:0000256" key="8">
    <source>
        <dbReference type="ARBA" id="ARBA00022847"/>
    </source>
</evidence>
<protein>
    <recommendedName>
        <fullName evidence="22">Sialin</fullName>
    </recommendedName>
    <alternativeName>
        <fullName evidence="25">H(+)/nitrate cotransporter</fullName>
    </alternativeName>
    <alternativeName>
        <fullName evidence="23">H(+)/sialic acid cotransporter</fullName>
    </alternativeName>
    <alternativeName>
        <fullName evidence="24">Vesicular excitatory amino acid transporter</fullName>
    </alternativeName>
</protein>
<dbReference type="EMBL" id="CVRI01000067">
    <property type="protein sequence ID" value="CRL06625.1"/>
    <property type="molecule type" value="Genomic_DNA"/>
</dbReference>
<evidence type="ECO:0000256" key="25">
    <source>
        <dbReference type="ARBA" id="ARBA00081925"/>
    </source>
</evidence>